<organism evidence="1">
    <name type="scientific">marine sediment metagenome</name>
    <dbReference type="NCBI Taxonomy" id="412755"/>
    <lineage>
        <taxon>unclassified sequences</taxon>
        <taxon>metagenomes</taxon>
        <taxon>ecological metagenomes</taxon>
    </lineage>
</organism>
<accession>A0A0F9IGA0</accession>
<proteinExistence type="predicted"/>
<comment type="caution">
    <text evidence="1">The sequence shown here is derived from an EMBL/GenBank/DDBJ whole genome shotgun (WGS) entry which is preliminary data.</text>
</comment>
<dbReference type="AlphaFoldDB" id="A0A0F9IGA0"/>
<reference evidence="1" key="1">
    <citation type="journal article" date="2015" name="Nature">
        <title>Complex archaea that bridge the gap between prokaryotes and eukaryotes.</title>
        <authorList>
            <person name="Spang A."/>
            <person name="Saw J.H."/>
            <person name="Jorgensen S.L."/>
            <person name="Zaremba-Niedzwiedzka K."/>
            <person name="Martijn J."/>
            <person name="Lind A.E."/>
            <person name="van Eijk R."/>
            <person name="Schleper C."/>
            <person name="Guy L."/>
            <person name="Ettema T.J."/>
        </authorList>
    </citation>
    <scope>NUCLEOTIDE SEQUENCE</scope>
</reference>
<sequence>MSRVLAIDPGSEQSAYVIWDGAQILDKDIVLNNLLRQFLMFNASEPELYENTAMVIEEVCCYGMAVGRSIFETVFWTGRFCEAWPHAWHRVPRMEIKMHHCHDSRAKDPNIRIALIDRFGGKEKAIGKKANPGVFYGVKADIWSALAIGIYWWDINIDIKR</sequence>
<gene>
    <name evidence="1" type="ORF">LCGC14_1944940</name>
</gene>
<protein>
    <submittedName>
        <fullName evidence="1">Uncharacterized protein</fullName>
    </submittedName>
</protein>
<evidence type="ECO:0000313" key="1">
    <source>
        <dbReference type="EMBL" id="KKL86412.1"/>
    </source>
</evidence>
<name>A0A0F9IGA0_9ZZZZ</name>
<dbReference type="EMBL" id="LAZR01021123">
    <property type="protein sequence ID" value="KKL86412.1"/>
    <property type="molecule type" value="Genomic_DNA"/>
</dbReference>